<evidence type="ECO:0000259" key="1">
    <source>
        <dbReference type="Pfam" id="PF04296"/>
    </source>
</evidence>
<dbReference type="InterPro" id="IPR029064">
    <property type="entry name" value="Ribosomal_eL30-like_sf"/>
</dbReference>
<comment type="caution">
    <text evidence="2">The sequence shown here is derived from an EMBL/GenBank/DDBJ whole genome shotgun (WGS) entry which is preliminary data.</text>
</comment>
<dbReference type="InterPro" id="IPR037465">
    <property type="entry name" value="YlxR"/>
</dbReference>
<dbReference type="GO" id="GO:0003677">
    <property type="term" value="F:DNA binding"/>
    <property type="evidence" value="ECO:0007669"/>
    <property type="project" value="UniProtKB-KW"/>
</dbReference>
<dbReference type="Gene3D" id="3.30.1230.10">
    <property type="entry name" value="YlxR-like"/>
    <property type="match status" value="1"/>
</dbReference>
<dbReference type="PANTHER" id="PTHR34215:SF1">
    <property type="entry name" value="YLXR DOMAIN-CONTAINING PROTEIN"/>
    <property type="match status" value="1"/>
</dbReference>
<sequence length="211" mass="23263">MVAALGREKQTERRCILTRETLPKERMVRFVLSPDDQLVPDVAEKLPGRGLWIQADRDLIEKALEKGALFSAASRALKQKVSAQQVGDDMLDVLEKLLRKRVMDRLGLEQRAGNVMTGFDKIKADLGKSGAKKPVLLLHASDGSEDGERKMRSTIGLEVRICRIFNRDDLSCALGKDNVVHAIVYKSGGADVLLADLGRLEGIGRNTADED</sequence>
<dbReference type="EMBL" id="BNCI01000001">
    <property type="protein sequence ID" value="GHF16335.1"/>
    <property type="molecule type" value="Genomic_DNA"/>
</dbReference>
<dbReference type="Proteomes" id="UP000630923">
    <property type="component" value="Unassembled WGS sequence"/>
</dbReference>
<dbReference type="InterPro" id="IPR035931">
    <property type="entry name" value="YlxR-like_sf"/>
</dbReference>
<dbReference type="NCBIfam" id="NF006622">
    <property type="entry name" value="PRK09190.1"/>
    <property type="match status" value="1"/>
</dbReference>
<dbReference type="InterPro" id="IPR007393">
    <property type="entry name" value="YlxR_dom"/>
</dbReference>
<dbReference type="RefSeq" id="WP_191250279.1">
    <property type="nucleotide sequence ID" value="NZ_BNCI01000001.1"/>
</dbReference>
<reference evidence="2" key="1">
    <citation type="journal article" date="2014" name="Int. J. Syst. Evol. Microbiol.">
        <title>Complete genome sequence of Corynebacterium casei LMG S-19264T (=DSM 44701T), isolated from a smear-ripened cheese.</title>
        <authorList>
            <consortium name="US DOE Joint Genome Institute (JGI-PGF)"/>
            <person name="Walter F."/>
            <person name="Albersmeier A."/>
            <person name="Kalinowski J."/>
            <person name="Ruckert C."/>
        </authorList>
    </citation>
    <scope>NUCLEOTIDE SEQUENCE</scope>
    <source>
        <strain evidence="2">KCTC 42590</strain>
    </source>
</reference>
<protein>
    <submittedName>
        <fullName evidence="2">DNA-binding protein</fullName>
    </submittedName>
</protein>
<proteinExistence type="predicted"/>
<dbReference type="SUPFAM" id="SSF64376">
    <property type="entry name" value="YlxR-like"/>
    <property type="match status" value="1"/>
</dbReference>
<reference evidence="2" key="2">
    <citation type="submission" date="2020-09" db="EMBL/GenBank/DDBJ databases">
        <authorList>
            <person name="Sun Q."/>
            <person name="Kim S."/>
        </authorList>
    </citation>
    <scope>NUCLEOTIDE SEQUENCE</scope>
    <source>
        <strain evidence="2">KCTC 42590</strain>
    </source>
</reference>
<feature type="domain" description="YlxR" evidence="1">
    <location>
        <begin position="13"/>
        <end position="84"/>
    </location>
</feature>
<dbReference type="Gene3D" id="3.30.1330.30">
    <property type="match status" value="1"/>
</dbReference>
<gene>
    <name evidence="2" type="ORF">GCM10017044_08270</name>
</gene>
<name>A0A919AMP9_9PROT</name>
<dbReference type="SUPFAM" id="SSF55315">
    <property type="entry name" value="L30e-like"/>
    <property type="match status" value="1"/>
</dbReference>
<dbReference type="AlphaFoldDB" id="A0A919AMP9"/>
<keyword evidence="3" id="KW-1185">Reference proteome</keyword>
<keyword evidence="2" id="KW-0238">DNA-binding</keyword>
<accession>A0A919AMP9</accession>
<evidence type="ECO:0000313" key="2">
    <source>
        <dbReference type="EMBL" id="GHF16335.1"/>
    </source>
</evidence>
<dbReference type="Pfam" id="PF04296">
    <property type="entry name" value="YlxR"/>
    <property type="match status" value="1"/>
</dbReference>
<organism evidence="2 3">
    <name type="scientific">Kordiimonas sediminis</name>
    <dbReference type="NCBI Taxonomy" id="1735581"/>
    <lineage>
        <taxon>Bacteria</taxon>
        <taxon>Pseudomonadati</taxon>
        <taxon>Pseudomonadota</taxon>
        <taxon>Alphaproteobacteria</taxon>
        <taxon>Kordiimonadales</taxon>
        <taxon>Kordiimonadaceae</taxon>
        <taxon>Kordiimonas</taxon>
    </lineage>
</organism>
<evidence type="ECO:0000313" key="3">
    <source>
        <dbReference type="Proteomes" id="UP000630923"/>
    </source>
</evidence>
<dbReference type="PANTHER" id="PTHR34215">
    <property type="entry name" value="BLL0784 PROTEIN"/>
    <property type="match status" value="1"/>
</dbReference>